<gene>
    <name evidence="2" type="ORF">DZC52_02950</name>
</gene>
<feature type="region of interest" description="Disordered" evidence="1">
    <location>
        <begin position="173"/>
        <end position="202"/>
    </location>
</feature>
<dbReference type="PANTHER" id="PTHR38664">
    <property type="entry name" value="SLR0058 PROTEIN"/>
    <property type="match status" value="1"/>
</dbReference>
<protein>
    <submittedName>
        <fullName evidence="2">Polygranule-associated protein</fullName>
    </submittedName>
</protein>
<organism evidence="2 3">
    <name type="scientific">Wenzhouxiangella sediminis</name>
    <dbReference type="NCBI Taxonomy" id="1792836"/>
    <lineage>
        <taxon>Bacteria</taxon>
        <taxon>Pseudomonadati</taxon>
        <taxon>Pseudomonadota</taxon>
        <taxon>Gammaproteobacteria</taxon>
        <taxon>Chromatiales</taxon>
        <taxon>Wenzhouxiangellaceae</taxon>
        <taxon>Wenzhouxiangella</taxon>
    </lineage>
</organism>
<feature type="compositionally biased region" description="Basic and acidic residues" evidence="1">
    <location>
        <begin position="114"/>
        <end position="125"/>
    </location>
</feature>
<feature type="region of interest" description="Disordered" evidence="1">
    <location>
        <begin position="98"/>
        <end position="125"/>
    </location>
</feature>
<accession>A0A3E1KBI7</accession>
<evidence type="ECO:0000313" key="3">
    <source>
        <dbReference type="Proteomes" id="UP000260351"/>
    </source>
</evidence>
<dbReference type="Pfam" id="PF05597">
    <property type="entry name" value="Phasin"/>
    <property type="match status" value="2"/>
</dbReference>
<sequence>MAKKTAKKKVAKKKVAKKTATRKTASRKTSARKTATSQVQDYAHEIWLAGLGAFSMAQQEGNKLFEQGRKSVEETSSKVIGESNKLFDRLVKEGGKLEGRGRKMASDTVSGVRGDVESRVGKVRDSAQSNWDKLEKVFEQRVARALSRLGVPTSDEIKQLSDRVAELNKQVRALSEQQKKSGGAAKKTASKPADTKSGSTSA</sequence>
<dbReference type="Proteomes" id="UP000260351">
    <property type="component" value="Unassembled WGS sequence"/>
</dbReference>
<keyword evidence="3" id="KW-1185">Reference proteome</keyword>
<feature type="compositionally biased region" description="Basic residues" evidence="1">
    <location>
        <begin position="1"/>
        <end position="31"/>
    </location>
</feature>
<dbReference type="EMBL" id="QUZK01000014">
    <property type="protein sequence ID" value="RFF31966.1"/>
    <property type="molecule type" value="Genomic_DNA"/>
</dbReference>
<name>A0A3E1KBI7_9GAMM</name>
<dbReference type="AlphaFoldDB" id="A0A3E1KBI7"/>
<feature type="compositionally biased region" description="Low complexity" evidence="1">
    <location>
        <begin position="180"/>
        <end position="192"/>
    </location>
</feature>
<feature type="region of interest" description="Disordered" evidence="1">
    <location>
        <begin position="1"/>
        <end position="38"/>
    </location>
</feature>
<evidence type="ECO:0000313" key="2">
    <source>
        <dbReference type="EMBL" id="RFF31966.1"/>
    </source>
</evidence>
<evidence type="ECO:0000256" key="1">
    <source>
        <dbReference type="SAM" id="MobiDB-lite"/>
    </source>
</evidence>
<dbReference type="OrthoDB" id="5801582at2"/>
<dbReference type="InterPro" id="IPR008769">
    <property type="entry name" value="PhaF_PhaI"/>
</dbReference>
<reference evidence="2 3" key="1">
    <citation type="submission" date="2018-08" db="EMBL/GenBank/DDBJ databases">
        <title>Wenzhouxiangella salilacus sp. nov., a novel bacterium isolated from a saline lake in Xinjiang Province, China.</title>
        <authorList>
            <person name="Han S."/>
        </authorList>
    </citation>
    <scope>NUCLEOTIDE SEQUENCE [LARGE SCALE GENOMIC DNA]</scope>
    <source>
        <strain evidence="2 3">XDB06</strain>
    </source>
</reference>
<comment type="caution">
    <text evidence="2">The sequence shown here is derived from an EMBL/GenBank/DDBJ whole genome shotgun (WGS) entry which is preliminary data.</text>
</comment>
<dbReference type="PANTHER" id="PTHR38664:SF1">
    <property type="entry name" value="SLR0058 PROTEIN"/>
    <property type="match status" value="1"/>
</dbReference>
<dbReference type="RefSeq" id="WP_116649624.1">
    <property type="nucleotide sequence ID" value="NZ_QUZK01000014.1"/>
</dbReference>
<proteinExistence type="predicted"/>